<organism evidence="1 2">
    <name type="scientific">Thelephora ganbajun</name>
    <name type="common">Ganba fungus</name>
    <dbReference type="NCBI Taxonomy" id="370292"/>
    <lineage>
        <taxon>Eukaryota</taxon>
        <taxon>Fungi</taxon>
        <taxon>Dikarya</taxon>
        <taxon>Basidiomycota</taxon>
        <taxon>Agaricomycotina</taxon>
        <taxon>Agaricomycetes</taxon>
        <taxon>Thelephorales</taxon>
        <taxon>Thelephoraceae</taxon>
        <taxon>Thelephora</taxon>
    </lineage>
</organism>
<proteinExistence type="predicted"/>
<reference evidence="1" key="2">
    <citation type="journal article" date="2020" name="Nat. Commun.">
        <title>Large-scale genome sequencing of mycorrhizal fungi provides insights into the early evolution of symbiotic traits.</title>
        <authorList>
            <person name="Miyauchi S."/>
            <person name="Kiss E."/>
            <person name="Kuo A."/>
            <person name="Drula E."/>
            <person name="Kohler A."/>
            <person name="Sanchez-Garcia M."/>
            <person name="Morin E."/>
            <person name="Andreopoulos B."/>
            <person name="Barry K.W."/>
            <person name="Bonito G."/>
            <person name="Buee M."/>
            <person name="Carver A."/>
            <person name="Chen C."/>
            <person name="Cichocki N."/>
            <person name="Clum A."/>
            <person name="Culley D."/>
            <person name="Crous P.W."/>
            <person name="Fauchery L."/>
            <person name="Girlanda M."/>
            <person name="Hayes R.D."/>
            <person name="Keri Z."/>
            <person name="LaButti K."/>
            <person name="Lipzen A."/>
            <person name="Lombard V."/>
            <person name="Magnuson J."/>
            <person name="Maillard F."/>
            <person name="Murat C."/>
            <person name="Nolan M."/>
            <person name="Ohm R.A."/>
            <person name="Pangilinan J."/>
            <person name="Pereira M.F."/>
            <person name="Perotto S."/>
            <person name="Peter M."/>
            <person name="Pfister S."/>
            <person name="Riley R."/>
            <person name="Sitrit Y."/>
            <person name="Stielow J.B."/>
            <person name="Szollosi G."/>
            <person name="Zifcakova L."/>
            <person name="Stursova M."/>
            <person name="Spatafora J.W."/>
            <person name="Tedersoo L."/>
            <person name="Vaario L.M."/>
            <person name="Yamada A."/>
            <person name="Yan M."/>
            <person name="Wang P."/>
            <person name="Xu J."/>
            <person name="Bruns T."/>
            <person name="Baldrian P."/>
            <person name="Vilgalys R."/>
            <person name="Dunand C."/>
            <person name="Henrissat B."/>
            <person name="Grigoriev I.V."/>
            <person name="Hibbett D."/>
            <person name="Nagy L.G."/>
            <person name="Martin F.M."/>
        </authorList>
    </citation>
    <scope>NUCLEOTIDE SEQUENCE</scope>
    <source>
        <strain evidence="1">P2</strain>
    </source>
</reference>
<dbReference type="Proteomes" id="UP000886501">
    <property type="component" value="Unassembled WGS sequence"/>
</dbReference>
<protein>
    <submittedName>
        <fullName evidence="1">Uncharacterized protein</fullName>
    </submittedName>
</protein>
<name>A0ACB6ZEQ9_THEGA</name>
<evidence type="ECO:0000313" key="1">
    <source>
        <dbReference type="EMBL" id="KAF9648037.1"/>
    </source>
</evidence>
<sequence length="414" mass="46662">MVRATARITVKGVFKKSKTKEHAAPRIRNGTPPRWRILPPEIIHIIVNLLKHDKRTLRACSLAAREFSQAALSCIGQHITVNHVPRIKQCMKLLTVHSAFQHVRSLDLGVTSKSSNSKDHLEEQLAILEIFAQRQTLTCLWLSNVPFPSIEPSQRGKIRDIVTALGSTVNNLGLYGCRFSSYTDMISFIRAFPRCDTLYIRDCVTGGKDSTESTFSGLPEHKLSLGVLELTSASSNGLIADVSSSIENATLDISRLSALTCSVESTEQAQCVATAASASPIQHFQLTCTEPGGFQAFLNPMKKWPLESLTIGPISHATDRAYWHDAFQNFQTVPRLKELTIIYYYPNLNTFDVNCWGYFDSLFCRRDIFPRLRQVNIRITIQSSPPNRKQEEALLSTLYSIRRFLRVTFWGKRE</sequence>
<reference evidence="1" key="1">
    <citation type="submission" date="2019-10" db="EMBL/GenBank/DDBJ databases">
        <authorList>
            <consortium name="DOE Joint Genome Institute"/>
            <person name="Kuo A."/>
            <person name="Miyauchi S."/>
            <person name="Kiss E."/>
            <person name="Drula E."/>
            <person name="Kohler A."/>
            <person name="Sanchez-Garcia M."/>
            <person name="Andreopoulos B."/>
            <person name="Barry K.W."/>
            <person name="Bonito G."/>
            <person name="Buee M."/>
            <person name="Carver A."/>
            <person name="Chen C."/>
            <person name="Cichocki N."/>
            <person name="Clum A."/>
            <person name="Culley D."/>
            <person name="Crous P.W."/>
            <person name="Fauchery L."/>
            <person name="Girlanda M."/>
            <person name="Hayes R."/>
            <person name="Keri Z."/>
            <person name="Labutti K."/>
            <person name="Lipzen A."/>
            <person name="Lombard V."/>
            <person name="Magnuson J."/>
            <person name="Maillard F."/>
            <person name="Morin E."/>
            <person name="Murat C."/>
            <person name="Nolan M."/>
            <person name="Ohm R."/>
            <person name="Pangilinan J."/>
            <person name="Pereira M."/>
            <person name="Perotto S."/>
            <person name="Peter M."/>
            <person name="Riley R."/>
            <person name="Sitrit Y."/>
            <person name="Stielow B."/>
            <person name="Szollosi G."/>
            <person name="Zifcakova L."/>
            <person name="Stursova M."/>
            <person name="Spatafora J.W."/>
            <person name="Tedersoo L."/>
            <person name="Vaario L.-M."/>
            <person name="Yamada A."/>
            <person name="Yan M."/>
            <person name="Wang P."/>
            <person name="Xu J."/>
            <person name="Bruns T."/>
            <person name="Baldrian P."/>
            <person name="Vilgalys R."/>
            <person name="Henrissat B."/>
            <person name="Grigoriev I.V."/>
            <person name="Hibbett D."/>
            <person name="Nagy L.G."/>
            <person name="Martin F.M."/>
        </authorList>
    </citation>
    <scope>NUCLEOTIDE SEQUENCE</scope>
    <source>
        <strain evidence="1">P2</strain>
    </source>
</reference>
<dbReference type="EMBL" id="MU118021">
    <property type="protein sequence ID" value="KAF9648037.1"/>
    <property type="molecule type" value="Genomic_DNA"/>
</dbReference>
<gene>
    <name evidence="1" type="ORF">BDM02DRAFT_2453879</name>
</gene>
<keyword evidence="2" id="KW-1185">Reference proteome</keyword>
<evidence type="ECO:0000313" key="2">
    <source>
        <dbReference type="Proteomes" id="UP000886501"/>
    </source>
</evidence>
<accession>A0ACB6ZEQ9</accession>
<comment type="caution">
    <text evidence="1">The sequence shown here is derived from an EMBL/GenBank/DDBJ whole genome shotgun (WGS) entry which is preliminary data.</text>
</comment>